<sequence length="56" mass="6250">MDVIPTVYLSEDHRYSSVFPLRIQMSTPPHHPTSSRILSTPGGSLLLPLWVTMSIS</sequence>
<organism evidence="1">
    <name type="scientific">Anguilla anguilla</name>
    <name type="common">European freshwater eel</name>
    <name type="synonym">Muraena anguilla</name>
    <dbReference type="NCBI Taxonomy" id="7936"/>
    <lineage>
        <taxon>Eukaryota</taxon>
        <taxon>Metazoa</taxon>
        <taxon>Chordata</taxon>
        <taxon>Craniata</taxon>
        <taxon>Vertebrata</taxon>
        <taxon>Euteleostomi</taxon>
        <taxon>Actinopterygii</taxon>
        <taxon>Neopterygii</taxon>
        <taxon>Teleostei</taxon>
        <taxon>Anguilliformes</taxon>
        <taxon>Anguillidae</taxon>
        <taxon>Anguilla</taxon>
    </lineage>
</organism>
<protein>
    <submittedName>
        <fullName evidence="1">Uncharacterized protein</fullName>
    </submittedName>
</protein>
<accession>A0A0E9VG00</accession>
<dbReference type="AlphaFoldDB" id="A0A0E9VG00"/>
<reference evidence="1" key="1">
    <citation type="submission" date="2014-11" db="EMBL/GenBank/DDBJ databases">
        <authorList>
            <person name="Amaro Gonzalez C."/>
        </authorList>
    </citation>
    <scope>NUCLEOTIDE SEQUENCE</scope>
</reference>
<name>A0A0E9VG00_ANGAN</name>
<reference evidence="1" key="2">
    <citation type="journal article" date="2015" name="Fish Shellfish Immunol.">
        <title>Early steps in the European eel (Anguilla anguilla)-Vibrio vulnificus interaction in the gills: Role of the RtxA13 toxin.</title>
        <authorList>
            <person name="Callol A."/>
            <person name="Pajuelo D."/>
            <person name="Ebbesson L."/>
            <person name="Teles M."/>
            <person name="MacKenzie S."/>
            <person name="Amaro C."/>
        </authorList>
    </citation>
    <scope>NUCLEOTIDE SEQUENCE</scope>
</reference>
<proteinExistence type="predicted"/>
<dbReference type="EMBL" id="GBXM01032227">
    <property type="protein sequence ID" value="JAH76350.1"/>
    <property type="molecule type" value="Transcribed_RNA"/>
</dbReference>
<evidence type="ECO:0000313" key="1">
    <source>
        <dbReference type="EMBL" id="JAH76350.1"/>
    </source>
</evidence>